<proteinExistence type="predicted"/>
<feature type="domain" description="AAA+ ATPase" evidence="1">
    <location>
        <begin position="260"/>
        <end position="454"/>
    </location>
</feature>
<dbReference type="InterPro" id="IPR015927">
    <property type="entry name" value="Peptidase_S24_S26A/B/C"/>
</dbReference>
<dbReference type="CDD" id="cd06529">
    <property type="entry name" value="S24_LexA-like"/>
    <property type="match status" value="1"/>
</dbReference>
<dbReference type="InterPro" id="IPR039418">
    <property type="entry name" value="LexA-like"/>
</dbReference>
<protein>
    <recommendedName>
        <fullName evidence="1">AAA+ ATPase domain-containing protein</fullName>
    </recommendedName>
</protein>
<dbReference type="SMART" id="SM00382">
    <property type="entry name" value="AAA"/>
    <property type="match status" value="1"/>
</dbReference>
<dbReference type="SUPFAM" id="SSF52540">
    <property type="entry name" value="P-loop containing nucleoside triphosphate hydrolases"/>
    <property type="match status" value="2"/>
</dbReference>
<dbReference type="InterPro" id="IPR018647">
    <property type="entry name" value="SLFN_3-like_DNA/RNA_helicase"/>
</dbReference>
<dbReference type="Gene3D" id="2.10.109.10">
    <property type="entry name" value="Umud Fragment, subunit A"/>
    <property type="match status" value="1"/>
</dbReference>
<organism evidence="2">
    <name type="scientific">bioreactor metagenome</name>
    <dbReference type="NCBI Taxonomy" id="1076179"/>
    <lineage>
        <taxon>unclassified sequences</taxon>
        <taxon>metagenomes</taxon>
        <taxon>ecological metagenomes</taxon>
    </lineage>
</organism>
<dbReference type="InterPro" id="IPR003593">
    <property type="entry name" value="AAA+_ATPase"/>
</dbReference>
<name>A0A644WUB3_9ZZZZ</name>
<dbReference type="AlphaFoldDB" id="A0A644WUB3"/>
<dbReference type="SUPFAM" id="SSF51306">
    <property type="entry name" value="LexA/Signal peptidase"/>
    <property type="match status" value="1"/>
</dbReference>
<accession>A0A644WUB3</accession>
<dbReference type="InterPro" id="IPR027417">
    <property type="entry name" value="P-loop_NTPase"/>
</dbReference>
<sequence>MIVYQSLKEGFLNDVVNNEIEIKIERAYRSFLGRRPSPNEVFSWANSMQRMKNVLEDPEIASDAGISIEFQIPLTSKRIDFIITGLDVDKREKVVIVELKQWSSAELTDLPDLVRTRFQHGFTNTVHPSYQAWSYASTLTDYNQTIQDDKIDIIPCAYLHNYNPDGVITNDLYKYYIDKAPVFLRNDALKLREFIKRFVKFGDSREIMYRIENGKLRPSKQLADAVGSMLKGVSEFIMIDDQKLVYETALKMAKVSKHGKKQVLIVEGGPGTGKSVIAINLLANLTKEGMVAKYISKNAAPRAVYATKLKGSIRNSNINNLFGGSGSFIECENNIFDALIVDEAHRLNLKSGLFQNLGDNQILEIIQASKFSVFFIDNDQRVHIKDIGTSKEISDIALGQGAHVAKLKLESQFRCNGSDGYLSWLDNTLHITNTANIKLSNKTFDFRIFDDPNELRRVIEEKNLINNKSRIVAGYCWDWKSQRNPEDMDVVIPEFNFAMKWNLRNDGSNWIIAPNSVNEAGCIHTCQGLELDYVGVIVGRDIRFENDKVVTDFYGRSAMDQSLKGIKTKFKENPEEALQIADRIIKNTYRTLMTRGMKGCYVYFCDKNLADHFRMQLDVFENDIVHEIQDTIPIVERLRIEPDVMESAKFVDFLPFYTIKAACGKFADGEDVDKSGWVRAEGVGKLNANMFVVKASGKSMEPRIPDGSLCVFNRNVAGSRNNKIVLVQHHSFYDPDHSGNFTIKIYTSEKSYDSKTGEWRHERIILKPVNKDFEPIILSEDDNYNVVGELVAVL</sequence>
<comment type="caution">
    <text evidence="2">The sequence shown here is derived from an EMBL/GenBank/DDBJ whole genome shotgun (WGS) entry which is preliminary data.</text>
</comment>
<dbReference type="EMBL" id="VSSQ01001297">
    <property type="protein sequence ID" value="MPM07068.1"/>
    <property type="molecule type" value="Genomic_DNA"/>
</dbReference>
<dbReference type="InterPro" id="IPR036286">
    <property type="entry name" value="LexA/Signal_pep-like_sf"/>
</dbReference>
<dbReference type="Pfam" id="PF00717">
    <property type="entry name" value="Peptidase_S24"/>
    <property type="match status" value="1"/>
</dbReference>
<dbReference type="Gene3D" id="3.40.50.300">
    <property type="entry name" value="P-loop containing nucleotide triphosphate hydrolases"/>
    <property type="match status" value="1"/>
</dbReference>
<dbReference type="Pfam" id="PF09848">
    <property type="entry name" value="SLFN-g3_helicase"/>
    <property type="match status" value="1"/>
</dbReference>
<reference evidence="2" key="1">
    <citation type="submission" date="2019-08" db="EMBL/GenBank/DDBJ databases">
        <authorList>
            <person name="Kucharzyk K."/>
            <person name="Murdoch R.W."/>
            <person name="Higgins S."/>
            <person name="Loffler F."/>
        </authorList>
    </citation>
    <scope>NUCLEOTIDE SEQUENCE</scope>
</reference>
<evidence type="ECO:0000259" key="1">
    <source>
        <dbReference type="SMART" id="SM00382"/>
    </source>
</evidence>
<gene>
    <name evidence="2" type="ORF">SDC9_53373</name>
</gene>
<evidence type="ECO:0000313" key="2">
    <source>
        <dbReference type="EMBL" id="MPM07068.1"/>
    </source>
</evidence>